<feature type="binding site" evidence="4">
    <location>
        <position position="46"/>
    </location>
    <ligand>
        <name>ATP</name>
        <dbReference type="ChEBI" id="CHEBI:30616"/>
    </ligand>
</feature>
<keyword evidence="3" id="KW-0802">TPR repeat</keyword>
<dbReference type="Gene3D" id="1.10.510.10">
    <property type="entry name" value="Transferase(Phosphotransferase) domain 1"/>
    <property type="match status" value="1"/>
</dbReference>
<dbReference type="InterPro" id="IPR017441">
    <property type="entry name" value="Protein_kinase_ATP_BS"/>
</dbReference>
<dbReference type="SUPFAM" id="SSF56112">
    <property type="entry name" value="Protein kinase-like (PK-like)"/>
    <property type="match status" value="1"/>
</dbReference>
<evidence type="ECO:0000256" key="2">
    <source>
        <dbReference type="ARBA" id="ARBA00022840"/>
    </source>
</evidence>
<feature type="domain" description="Protein kinase" evidence="5">
    <location>
        <begin position="16"/>
        <end position="302"/>
    </location>
</feature>
<protein>
    <submittedName>
        <fullName evidence="6">AAA ATPase domain-containing protein</fullName>
    </submittedName>
</protein>
<dbReference type="InterPro" id="IPR027417">
    <property type="entry name" value="P-loop_NTPase"/>
</dbReference>
<dbReference type="Gene3D" id="3.40.50.300">
    <property type="entry name" value="P-loop containing nucleotide triphosphate hydrolases"/>
    <property type="match status" value="1"/>
</dbReference>
<keyword evidence="2 4" id="KW-0067">ATP-binding</keyword>
<dbReference type="Proteomes" id="UP000192907">
    <property type="component" value="Unassembled WGS sequence"/>
</dbReference>
<evidence type="ECO:0000313" key="6">
    <source>
        <dbReference type="EMBL" id="SMF21253.1"/>
    </source>
</evidence>
<dbReference type="SMART" id="SM00220">
    <property type="entry name" value="S_TKc"/>
    <property type="match status" value="1"/>
</dbReference>
<evidence type="ECO:0000256" key="1">
    <source>
        <dbReference type="ARBA" id="ARBA00022741"/>
    </source>
</evidence>
<keyword evidence="1 4" id="KW-0547">Nucleotide-binding</keyword>
<dbReference type="InterPro" id="IPR011009">
    <property type="entry name" value="Kinase-like_dom_sf"/>
</dbReference>
<gene>
    <name evidence="6" type="ORF">SAMN06296036_10789</name>
</gene>
<dbReference type="InterPro" id="IPR053159">
    <property type="entry name" value="Hybrid_Histidine_Kinase"/>
</dbReference>
<feature type="repeat" description="TPR" evidence="3">
    <location>
        <begin position="823"/>
        <end position="856"/>
    </location>
</feature>
<dbReference type="PANTHER" id="PTHR43642:SF1">
    <property type="entry name" value="HYBRID SIGNAL TRANSDUCTION HISTIDINE KINASE G"/>
    <property type="match status" value="1"/>
</dbReference>
<dbReference type="InterPro" id="IPR008271">
    <property type="entry name" value="Ser/Thr_kinase_AS"/>
</dbReference>
<dbReference type="PROSITE" id="PS00107">
    <property type="entry name" value="PROTEIN_KINASE_ATP"/>
    <property type="match status" value="1"/>
</dbReference>
<proteinExistence type="predicted"/>
<reference evidence="7" key="1">
    <citation type="submission" date="2017-04" db="EMBL/GenBank/DDBJ databases">
        <authorList>
            <person name="Varghese N."/>
            <person name="Submissions S."/>
        </authorList>
    </citation>
    <scope>NUCLEOTIDE SEQUENCE [LARGE SCALE GENOMIC DNA]</scope>
    <source>
        <strain evidence="7">RKEM611</strain>
    </source>
</reference>
<dbReference type="CDD" id="cd14014">
    <property type="entry name" value="STKc_PknB_like"/>
    <property type="match status" value="1"/>
</dbReference>
<dbReference type="SUPFAM" id="SSF52540">
    <property type="entry name" value="P-loop containing nucleoside triphosphate hydrolases"/>
    <property type="match status" value="1"/>
</dbReference>
<dbReference type="InterPro" id="IPR041664">
    <property type="entry name" value="AAA_16"/>
</dbReference>
<dbReference type="Pfam" id="PF00069">
    <property type="entry name" value="Pkinase"/>
    <property type="match status" value="1"/>
</dbReference>
<dbReference type="Gene3D" id="3.30.200.20">
    <property type="entry name" value="Phosphorylase Kinase, domain 1"/>
    <property type="match status" value="1"/>
</dbReference>
<dbReference type="PANTHER" id="PTHR43642">
    <property type="entry name" value="HYBRID SIGNAL TRANSDUCTION HISTIDINE KINASE G"/>
    <property type="match status" value="1"/>
</dbReference>
<sequence length="1805" mass="206538">MARNSKLIGAIIADRYCITNEIGAGGMGRVYSAIPFDDPSQNVAIKVIVRDRKLNYEDLLRFQKEAALMSRLHHPNIISFHELGLIEPGASKALSGGYYIVMEIAQGQDLKKTLQQGRQDLEFFFQVGLQVSSALEYTHSKNIIHRDIKPQNIIVGGSLKEDDQNSDLMVKVLDFGVAKLAEINQFEGARDIAGTPMYMAPETSEYLDAPVDHRSDLYALGCVVYEILAGRPPFAAGSKDKLAREHAYTKPEPISTLRPEVPDYINDIVLKLLAKHPNDRYQTAFGLHVDLQKARRCFHQGLAFFDVSTALARYDGLRIMTGSLDLIGREKEFQLLVDNYTAISKGRGRSRLSVVHGEAGSGKSRLLNEMRSYLAKHKIRYVSTSFSRHENNLPFNALANGLNEYLIKVLKSQQLEAEEIRSKVKALLGNTADLVAKVVPGLKPYIYDHIEDVELGAHDELDRDFDFPAFAKAFSDFTRCLTSDNQPIVFIFDDMHWADQKSIELVDRFFSHNNSQRFYLIVSYSEGASHDQEHFHRFVQKFEKLRRRYSEVHVGALEPEAVGELTRIMLNTEQQLESDLVGYLTGKTKGNPLYLVELVRSLVAKDFISLDETSGVWSYDTKAIKNTKVLLDSIDLTLNRVLEYDSVDQSVLEVASVVGTSFHFEMLMTDASLQAITVMRALQRAMSDYLIVRSNDIDDLKHLGKSFAFSHHRIRESIKDAIPLERRQELHKQIALKLQSLLPEPLTQTVFTLAHHFNQALGENPGAKAEAQQDIVMLAFKYNVMAGEKAYEIRALVSAERYFRNAYKLFHLLDSNKTANMKKHVLNKLGDVLGTEKQYSQAIKFYGELLHFNPTRSEFSAVTYKMIYFGMLNGVVSESLTQLDFVLKRLKMPLARPHWSQIIRLYLQALIVAVFGEKSSILRKLNILAKSLNKRRDLAKEGFHPVKLYHLGQAIALTQNRKLALAYHWRALRLCLRGKASPDAVLRTFGDLGIILGYFGFKKAAYYVVDEAIALSKKEGLERTYGYLLSMRTLTLDHFQGKFEDYEANITEAMRHVSYENSQQLIVQGILFRMYQHMTKGRHEEVAHLVKQLPLHLRTRHWLSPRGVCIYLFSLLLKDAREQIVLHKGYLKRREEVGARRQGLFLFMAETIIFFSMGEIEKAYTSYLKSLKTYTSFTHGFMFPYEEDFTMIFLLFFPSIFTHEYQNFDWDMRELKDEFRYIDRRASQREFQSRPAPCLVQARLEELLVGKATKVKYDRALKASRVSQDVLVELITQYWFGRHLLKDQQMSRKEYIYKMHMNARNLGLSMLENMAASVLEEYKFPVPGSERVSNSEDDRVQNQLSRLGKEAIALTHGALSKDLPSVDALNKSLRALRRNYSFKFVHLILEPHLQQENPSPFSSDKRSTRVNRLITDYAGSYMAVRSTLFIPEGDAPWNRDDHELSASTVFQGRDGGSSISLGNVEAPSEDMEDTMVLEGTVDIAGGSNQEDKAKSRDGKSPSLNTLVPVKYANQNLGIVLLEKTELDRGDSTQSRQDLDYFGAYLGLWLRYDTIMGKSEFNPNYYYRSGHSYIENCPWLDMWPEGSLRGSRESTWYLGLALSTKEYLLVYCRLNGIEEIREDISQRVWYHLLAMRSLFVAKDKKVVSWEDLHEEIAKVLYSTDRVRRLEAISIAFSIMNRDTHDIISGHFGPSRPLVLGRVNEVVPQDRVVLNMMNGRSLRFWRVETTLEMGAIYILTHDSSKLDEIQMQALEKVNFFGSSLEKKRQTFLLYLKQVLVAGHVPRYFVAATRHSGQTNLEQLDKAE</sequence>
<evidence type="ECO:0000256" key="3">
    <source>
        <dbReference type="PROSITE-ProRule" id="PRU00339"/>
    </source>
</evidence>
<dbReference type="STRING" id="1513793.SAMN06296036_10789"/>
<dbReference type="PROSITE" id="PS00108">
    <property type="entry name" value="PROTEIN_KINASE_ST"/>
    <property type="match status" value="1"/>
</dbReference>
<name>A0A1Y6BU06_9BACT</name>
<accession>A0A1Y6BU06</accession>
<dbReference type="SUPFAM" id="SSF48452">
    <property type="entry name" value="TPR-like"/>
    <property type="match status" value="1"/>
</dbReference>
<dbReference type="PROSITE" id="PS50011">
    <property type="entry name" value="PROTEIN_KINASE_DOM"/>
    <property type="match status" value="1"/>
</dbReference>
<dbReference type="InterPro" id="IPR019734">
    <property type="entry name" value="TPR_rpt"/>
</dbReference>
<evidence type="ECO:0000259" key="5">
    <source>
        <dbReference type="PROSITE" id="PS50011"/>
    </source>
</evidence>
<dbReference type="Pfam" id="PF13191">
    <property type="entry name" value="AAA_16"/>
    <property type="match status" value="1"/>
</dbReference>
<dbReference type="PROSITE" id="PS50005">
    <property type="entry name" value="TPR"/>
    <property type="match status" value="1"/>
</dbReference>
<dbReference type="GO" id="GO:0004672">
    <property type="term" value="F:protein kinase activity"/>
    <property type="evidence" value="ECO:0007669"/>
    <property type="project" value="InterPro"/>
</dbReference>
<evidence type="ECO:0000313" key="7">
    <source>
        <dbReference type="Proteomes" id="UP000192907"/>
    </source>
</evidence>
<evidence type="ECO:0000256" key="4">
    <source>
        <dbReference type="PROSITE-ProRule" id="PRU10141"/>
    </source>
</evidence>
<organism evidence="6 7">
    <name type="scientific">Pseudobacteriovorax antillogorgiicola</name>
    <dbReference type="NCBI Taxonomy" id="1513793"/>
    <lineage>
        <taxon>Bacteria</taxon>
        <taxon>Pseudomonadati</taxon>
        <taxon>Bdellovibrionota</taxon>
        <taxon>Oligoflexia</taxon>
        <taxon>Oligoflexales</taxon>
        <taxon>Pseudobacteriovoracaceae</taxon>
        <taxon>Pseudobacteriovorax</taxon>
    </lineage>
</organism>
<dbReference type="GO" id="GO:0005524">
    <property type="term" value="F:ATP binding"/>
    <property type="evidence" value="ECO:0007669"/>
    <property type="project" value="UniProtKB-UniRule"/>
</dbReference>
<dbReference type="InterPro" id="IPR011990">
    <property type="entry name" value="TPR-like_helical_dom_sf"/>
</dbReference>
<dbReference type="RefSeq" id="WP_132318500.1">
    <property type="nucleotide sequence ID" value="NZ_FWZT01000007.1"/>
</dbReference>
<dbReference type="Gene3D" id="1.25.40.10">
    <property type="entry name" value="Tetratricopeptide repeat domain"/>
    <property type="match status" value="1"/>
</dbReference>
<keyword evidence="7" id="KW-1185">Reference proteome</keyword>
<dbReference type="EMBL" id="FWZT01000007">
    <property type="protein sequence ID" value="SMF21253.1"/>
    <property type="molecule type" value="Genomic_DNA"/>
</dbReference>
<dbReference type="InterPro" id="IPR000719">
    <property type="entry name" value="Prot_kinase_dom"/>
</dbReference>
<dbReference type="OrthoDB" id="9801841at2"/>